<evidence type="ECO:0000313" key="3">
    <source>
        <dbReference type="EMBL" id="MDG4719073.1"/>
    </source>
</evidence>
<evidence type="ECO:0000313" key="4">
    <source>
        <dbReference type="Proteomes" id="UP001529180"/>
    </source>
</evidence>
<evidence type="ECO:0000259" key="2">
    <source>
        <dbReference type="Pfam" id="PF08874"/>
    </source>
</evidence>
<reference evidence="3 4" key="1">
    <citation type="submission" date="2023-03" db="EMBL/GenBank/DDBJ databases">
        <title>Strain FZY0004 represents a novel species in the genus Thalassospira isolated from seawater.</title>
        <authorList>
            <person name="Fu Z.-Y."/>
        </authorList>
    </citation>
    <scope>NUCLEOTIDE SEQUENCE [LARGE SCALE GENOMIC DNA]</scope>
    <source>
        <strain evidence="3 4">FZY0004</strain>
    </source>
</reference>
<protein>
    <submittedName>
        <fullName evidence="3">DUF1835 domain-containing protein</fullName>
    </submittedName>
</protein>
<dbReference type="Pfam" id="PF08874">
    <property type="entry name" value="DUF1835"/>
    <property type="match status" value="1"/>
</dbReference>
<accession>A0ABT6GAN6</accession>
<gene>
    <name evidence="3" type="ORF">P7680_08680</name>
</gene>
<dbReference type="EMBL" id="JARSBO010000004">
    <property type="protein sequence ID" value="MDG4719073.1"/>
    <property type="molecule type" value="Genomic_DNA"/>
</dbReference>
<dbReference type="RefSeq" id="WP_114102259.1">
    <property type="nucleotide sequence ID" value="NZ_JARSBO010000004.1"/>
</dbReference>
<sequence>MSASRTSKSDNSKPSTTSPIFDGRLNLEQQRKRAKELLRALRSGNSDAQTRFANTGHGISTAEAGNIQLADAQLVIARENGFASWPKLKNHIDRITEQNRQIATGTPPALDTPNTLHLRCGSDIRNGLGIAGFAGDFLEFADPFCQGPVPDLPLDQFVAIRADFIASSYHITPKDALARSQREYSALTTLDNYDHVVLWFEHDCYDQLILAFLMDFIAVTKPATRIELISVGEVPGVARFIGLGQLSPELLIWCWENHRVSVSDAMLEAGRTAWKAIRSTTPDALKAFVQSNTNALLHLIPALKRHIAELPDQKSGLGLTQKLALQIAADHGPLPVGKIFGHLMRSYDPLPYLGDLMFWSEIQTMMECQSPLFILSGDQEQDWPTRLFTLTETGLETLAGNRNFLDNFTGNRWVGGIEVSPRTSRHSR</sequence>
<feature type="region of interest" description="Disordered" evidence="1">
    <location>
        <begin position="1"/>
        <end position="21"/>
    </location>
</feature>
<evidence type="ECO:0000256" key="1">
    <source>
        <dbReference type="SAM" id="MobiDB-lite"/>
    </source>
</evidence>
<proteinExistence type="predicted"/>
<name>A0ABT6GAN6_9PROT</name>
<keyword evidence="4" id="KW-1185">Reference proteome</keyword>
<comment type="caution">
    <text evidence="3">The sequence shown here is derived from an EMBL/GenBank/DDBJ whole genome shotgun (WGS) entry which is preliminary data.</text>
</comment>
<dbReference type="Proteomes" id="UP001529180">
    <property type="component" value="Unassembled WGS sequence"/>
</dbReference>
<dbReference type="InterPro" id="IPR014973">
    <property type="entry name" value="DUF1835"/>
</dbReference>
<organism evidence="3 4">
    <name type="scientific">Thalassospira aquimaris</name>
    <dbReference type="NCBI Taxonomy" id="3037796"/>
    <lineage>
        <taxon>Bacteria</taxon>
        <taxon>Pseudomonadati</taxon>
        <taxon>Pseudomonadota</taxon>
        <taxon>Alphaproteobacteria</taxon>
        <taxon>Rhodospirillales</taxon>
        <taxon>Thalassospiraceae</taxon>
        <taxon>Thalassospira</taxon>
    </lineage>
</organism>
<feature type="domain" description="DUF1835" evidence="2">
    <location>
        <begin position="117"/>
        <end position="216"/>
    </location>
</feature>